<dbReference type="SUPFAM" id="SSF52047">
    <property type="entry name" value="RNI-like"/>
    <property type="match status" value="1"/>
</dbReference>
<reference evidence="1 2" key="1">
    <citation type="submission" date="2016-03" db="EMBL/GenBank/DDBJ databases">
        <title>Whole genome sequencing of Grifola frondosa 9006-11.</title>
        <authorList>
            <person name="Min B."/>
            <person name="Park H."/>
            <person name="Kim J.-G."/>
            <person name="Cho H."/>
            <person name="Oh Y.-L."/>
            <person name="Kong W.-S."/>
            <person name="Choi I.-G."/>
        </authorList>
    </citation>
    <scope>NUCLEOTIDE SEQUENCE [LARGE SCALE GENOMIC DNA]</scope>
    <source>
        <strain evidence="1 2">9006-11</strain>
    </source>
</reference>
<dbReference type="Proteomes" id="UP000092993">
    <property type="component" value="Unassembled WGS sequence"/>
</dbReference>
<evidence type="ECO:0008006" key="3">
    <source>
        <dbReference type="Google" id="ProtNLM"/>
    </source>
</evidence>
<evidence type="ECO:0000313" key="2">
    <source>
        <dbReference type="Proteomes" id="UP000092993"/>
    </source>
</evidence>
<dbReference type="EMBL" id="LUGG01000025">
    <property type="protein sequence ID" value="OBZ67047.1"/>
    <property type="molecule type" value="Genomic_DNA"/>
</dbReference>
<name>A0A1C7LSN9_GRIFR</name>
<dbReference type="OMA" id="TCHDLSE"/>
<dbReference type="AlphaFoldDB" id="A0A1C7LSN9"/>
<proteinExistence type="predicted"/>
<comment type="caution">
    <text evidence="1">The sequence shown here is derived from an EMBL/GenBank/DDBJ whole genome shotgun (WGS) entry which is preliminary data.</text>
</comment>
<organism evidence="1 2">
    <name type="scientific">Grifola frondosa</name>
    <name type="common">Maitake</name>
    <name type="synonym">Polyporus frondosus</name>
    <dbReference type="NCBI Taxonomy" id="5627"/>
    <lineage>
        <taxon>Eukaryota</taxon>
        <taxon>Fungi</taxon>
        <taxon>Dikarya</taxon>
        <taxon>Basidiomycota</taxon>
        <taxon>Agaricomycotina</taxon>
        <taxon>Agaricomycetes</taxon>
        <taxon>Polyporales</taxon>
        <taxon>Grifolaceae</taxon>
        <taxon>Grifola</taxon>
    </lineage>
</organism>
<protein>
    <recommendedName>
        <fullName evidence="3">F-box domain-containing protein</fullName>
    </recommendedName>
</protein>
<gene>
    <name evidence="1" type="ORF">A0H81_12882</name>
</gene>
<accession>A0A1C7LSN9</accession>
<dbReference type="STRING" id="5627.A0A1C7LSN9"/>
<dbReference type="Gene3D" id="3.80.10.10">
    <property type="entry name" value="Ribonuclease Inhibitor"/>
    <property type="match status" value="2"/>
</dbReference>
<keyword evidence="2" id="KW-1185">Reference proteome</keyword>
<dbReference type="InterPro" id="IPR032675">
    <property type="entry name" value="LRR_dom_sf"/>
</dbReference>
<sequence length="1111" mass="123911">MPQLLCPLSDSSINSSTNHADFPPIQKMLRVPELLSIMIKLLASEDYGKPHRTLASLARTGRAFHDLALNELWASQDSLINLVRCLPQDAWQMSEVSASESVLSLTRSLLPEDWTRFKLYAQRIKNLGLHKPASGVGQLRSKNGRTTIQLDREVLVALNLFEFSRPLLPNLRTLRWSAADFRDTSSFIHMFLGIRLKELLLHCSESNRYQHSVKSLLAHIPLLSPQLDSVVCDFGTCSMDLSNQSLKSLAGICDLKRVGLTLPDEPSPGAKQVVELLAFLATLSKLDSLMVFAPTTISRNQLVEALSGPHDFLFESLAKIYLRGIDLATATSSMQLLKHAPRVTQVYYTLKSDCFPQPSDVRAFCEAVATHRLQELRITGLKVRSDTNTIQGSSASDLRSLFVLHGLSLVHIDLPLASDIDDSFMKDLASAFPLVQYLRLGMVDGFKAQTAITLEGIVHLVKHCPHLTHLGLVIDATTSPRSTDRRPGGGVENELMTTLYLGNSKIIHSHWVAAFLSDIFPNLTQIVSGGDAEDNRRWKHVSDLLGVFVAVRRQERRSREASIAVNIKTRTLDIGEFCCTSIFRNRLTSLSFLPPPPPFKMHKALEIVEIFSAIIEPLKDDQNKWTTSLAILARTCRAFHEPALDALWEFQPNLVNLIKCMPQDAWKIVSTGRYMFGPDPGELCFSRTLLPTDWIRFDFYAGRIRQMGLPPTPPTRKIPTLDREVFVILSLYNSSRPLLPNLHWLAWRSEEVQNRFSFVHLFLGPKLRSLCLDCKNTFPCLHTVTSVLSYIPQHSPLLRHLVCIGESSTAISAELLKFFERHKGLMDVGFTIPSVSGSEWAANLLMSVATFPALHALKVRVTSIESTNQLLGASSALQDLVFPSLRKFVLHSLELSTAATATQLLKRTDIRTISVHLSTLPAASDVHLALRGDSWEFNSNADFHPSDADLKALFSLRALKWLVIDFPVAFKMDDAFIKELAMAWPLLSGLQLGRCDRSKWQSSITLEGLAHLVKHCPRLTSLELIVDASAVAKYVDKRPGGGSQNHAITKLRLGSSAISDPLAVAAFLSDILPNLITIETLGNADITRQWKEVSYMLGTFAMVRRQERLHK</sequence>
<evidence type="ECO:0000313" key="1">
    <source>
        <dbReference type="EMBL" id="OBZ67047.1"/>
    </source>
</evidence>
<dbReference type="OrthoDB" id="2757320at2759"/>